<dbReference type="InterPro" id="IPR036291">
    <property type="entry name" value="NAD(P)-bd_dom_sf"/>
</dbReference>
<organism evidence="2 3">
    <name type="scientific">[Anoxybacillus] calidus</name>
    <dbReference type="NCBI Taxonomy" id="575178"/>
    <lineage>
        <taxon>Bacteria</taxon>
        <taxon>Bacillati</taxon>
        <taxon>Bacillota</taxon>
        <taxon>Bacilli</taxon>
        <taxon>Bacillales</taxon>
        <taxon>Anoxybacillaceae</taxon>
        <taxon>Paranoxybacillus</taxon>
    </lineage>
</organism>
<protein>
    <submittedName>
        <fullName evidence="2">Trk K+ transport system NAD-binding subunit</fullName>
    </submittedName>
</protein>
<keyword evidence="3" id="KW-1185">Reference proteome</keyword>
<comment type="caution">
    <text evidence="2">The sequence shown here is derived from an EMBL/GenBank/DDBJ whole genome shotgun (WGS) entry which is preliminary data.</text>
</comment>
<dbReference type="Gene3D" id="3.40.50.720">
    <property type="entry name" value="NAD(P)-binding Rossmann-like Domain"/>
    <property type="match status" value="1"/>
</dbReference>
<dbReference type="InterPro" id="IPR003148">
    <property type="entry name" value="RCK_N"/>
</dbReference>
<dbReference type="AlphaFoldDB" id="A0A7V9YY70"/>
<dbReference type="SUPFAM" id="SSF51735">
    <property type="entry name" value="NAD(P)-binding Rossmann-fold domains"/>
    <property type="match status" value="1"/>
</dbReference>
<gene>
    <name evidence="2" type="ORF">HNQ85_000904</name>
</gene>
<dbReference type="Proteomes" id="UP000580891">
    <property type="component" value="Unassembled WGS sequence"/>
</dbReference>
<dbReference type="Pfam" id="PF02254">
    <property type="entry name" value="TrkA_N"/>
    <property type="match status" value="1"/>
</dbReference>
<evidence type="ECO:0000313" key="2">
    <source>
        <dbReference type="EMBL" id="MBA2870634.1"/>
    </source>
</evidence>
<dbReference type="GO" id="GO:0006813">
    <property type="term" value="P:potassium ion transport"/>
    <property type="evidence" value="ECO:0007669"/>
    <property type="project" value="InterPro"/>
</dbReference>
<dbReference type="EMBL" id="JACDUU010000002">
    <property type="protein sequence ID" value="MBA2870634.1"/>
    <property type="molecule type" value="Genomic_DNA"/>
</dbReference>
<evidence type="ECO:0000313" key="3">
    <source>
        <dbReference type="Proteomes" id="UP000580891"/>
    </source>
</evidence>
<feature type="domain" description="RCK N-terminal" evidence="1">
    <location>
        <begin position="2"/>
        <end position="82"/>
    </location>
</feature>
<evidence type="ECO:0000259" key="1">
    <source>
        <dbReference type="Pfam" id="PF02254"/>
    </source>
</evidence>
<proteinExistence type="predicted"/>
<sequence>MEVLAIDMDEERVSITSHAVVGDSTDESVLKSLEIRNFDHVIVAIGDNIQASILTTIILKELRVKHVNVKADYHEKDKIKKLALTKSFT</sequence>
<name>A0A7V9YY70_9BACL</name>
<accession>A0A7V9YY70</accession>
<reference evidence="2 3" key="1">
    <citation type="submission" date="2020-07" db="EMBL/GenBank/DDBJ databases">
        <title>Genomic Encyclopedia of Type Strains, Phase IV (KMG-IV): sequencing the most valuable type-strain genomes for metagenomic binning, comparative biology and taxonomic classification.</title>
        <authorList>
            <person name="Goeker M."/>
        </authorList>
    </citation>
    <scope>NUCLEOTIDE SEQUENCE [LARGE SCALE GENOMIC DNA]</scope>
    <source>
        <strain evidence="2 3">DSM 25220</strain>
    </source>
</reference>